<feature type="transmembrane region" description="Helical" evidence="1">
    <location>
        <begin position="97"/>
        <end position="116"/>
    </location>
</feature>
<evidence type="ECO:0000313" key="3">
    <source>
        <dbReference type="Proteomes" id="UP000240708"/>
    </source>
</evidence>
<evidence type="ECO:0000256" key="1">
    <source>
        <dbReference type="SAM" id="Phobius"/>
    </source>
</evidence>
<organism evidence="2 3">
    <name type="scientific">Cecembia rubra</name>
    <dbReference type="NCBI Taxonomy" id="1485585"/>
    <lineage>
        <taxon>Bacteria</taxon>
        <taxon>Pseudomonadati</taxon>
        <taxon>Bacteroidota</taxon>
        <taxon>Cytophagia</taxon>
        <taxon>Cytophagales</taxon>
        <taxon>Cyclobacteriaceae</taxon>
        <taxon>Cecembia</taxon>
    </lineage>
</organism>
<sequence>MKKYILSTLLITVILFLYGGLAQMLPWGIPSTQVITAQSGEQTEAFQAPQEKKMEPGSLTTEKFDEVMVGKISTLTTDKSFSWIISAPVSRYNAGTYFALELLTQLLVAICLNLLLFLTIQMQLSKRILFMLVAATAVVTSIIGQQLNWWAMPAIYGLGVGINLIISWTLAYYISARWIIKSEQ</sequence>
<feature type="transmembrane region" description="Helical" evidence="1">
    <location>
        <begin position="128"/>
        <end position="147"/>
    </location>
</feature>
<accession>A0A2P8ECR7</accession>
<keyword evidence="1" id="KW-0472">Membrane</keyword>
<keyword evidence="1" id="KW-1133">Transmembrane helix</keyword>
<gene>
    <name evidence="2" type="ORF">CLV48_101199</name>
</gene>
<dbReference type="RefSeq" id="WP_106565379.1">
    <property type="nucleotide sequence ID" value="NZ_PYGF01000001.1"/>
</dbReference>
<feature type="transmembrane region" description="Helical" evidence="1">
    <location>
        <begin position="153"/>
        <end position="174"/>
    </location>
</feature>
<evidence type="ECO:0000313" key="2">
    <source>
        <dbReference type="EMBL" id="PSL07269.1"/>
    </source>
</evidence>
<dbReference type="OrthoDB" id="9553413at2"/>
<comment type="caution">
    <text evidence="2">The sequence shown here is derived from an EMBL/GenBank/DDBJ whole genome shotgun (WGS) entry which is preliminary data.</text>
</comment>
<reference evidence="2 3" key="1">
    <citation type="submission" date="2018-03" db="EMBL/GenBank/DDBJ databases">
        <title>Genomic Encyclopedia of Archaeal and Bacterial Type Strains, Phase II (KMG-II): from individual species to whole genera.</title>
        <authorList>
            <person name="Goeker M."/>
        </authorList>
    </citation>
    <scope>NUCLEOTIDE SEQUENCE [LARGE SCALE GENOMIC DNA]</scope>
    <source>
        <strain evidence="2 3">DSM 28057</strain>
    </source>
</reference>
<name>A0A2P8ECR7_9BACT</name>
<dbReference type="Proteomes" id="UP000240708">
    <property type="component" value="Unassembled WGS sequence"/>
</dbReference>
<protein>
    <submittedName>
        <fullName evidence="2">Uncharacterized protein</fullName>
    </submittedName>
</protein>
<dbReference type="EMBL" id="PYGF01000001">
    <property type="protein sequence ID" value="PSL07269.1"/>
    <property type="molecule type" value="Genomic_DNA"/>
</dbReference>
<dbReference type="AlphaFoldDB" id="A0A2P8ECR7"/>
<keyword evidence="1" id="KW-0812">Transmembrane</keyword>
<proteinExistence type="predicted"/>
<keyword evidence="3" id="KW-1185">Reference proteome</keyword>